<feature type="transmembrane region" description="Helical" evidence="6">
    <location>
        <begin position="195"/>
        <end position="215"/>
    </location>
</feature>
<organism evidence="7 8">
    <name type="scientific">Conyzicola lurida</name>
    <dbReference type="NCBI Taxonomy" id="1172621"/>
    <lineage>
        <taxon>Bacteria</taxon>
        <taxon>Bacillati</taxon>
        <taxon>Actinomycetota</taxon>
        <taxon>Actinomycetes</taxon>
        <taxon>Micrococcales</taxon>
        <taxon>Microbacteriaceae</taxon>
        <taxon>Conyzicola</taxon>
    </lineage>
</organism>
<keyword evidence="5 6" id="KW-0472">Membrane</keyword>
<feature type="transmembrane region" description="Helical" evidence="6">
    <location>
        <begin position="103"/>
        <end position="127"/>
    </location>
</feature>
<feature type="transmembrane region" description="Helical" evidence="6">
    <location>
        <begin position="356"/>
        <end position="376"/>
    </location>
</feature>
<reference evidence="7 8" key="1">
    <citation type="submission" date="2020-08" db="EMBL/GenBank/DDBJ databases">
        <title>Sequencing the genomes of 1000 actinobacteria strains.</title>
        <authorList>
            <person name="Klenk H.-P."/>
        </authorList>
    </citation>
    <scope>NUCLEOTIDE SEQUENCE [LARGE SCALE GENOMIC DNA]</scope>
    <source>
        <strain evidence="7 8">DSM 105784</strain>
    </source>
</reference>
<comment type="caution">
    <text evidence="7">The sequence shown here is derived from an EMBL/GenBank/DDBJ whole genome shotgun (WGS) entry which is preliminary data.</text>
</comment>
<feature type="transmembrane region" description="Helical" evidence="6">
    <location>
        <begin position="133"/>
        <end position="153"/>
    </location>
</feature>
<name>A0A841AP88_9MICO</name>
<keyword evidence="8" id="KW-1185">Reference proteome</keyword>
<feature type="transmembrane region" description="Helical" evidence="6">
    <location>
        <begin position="324"/>
        <end position="350"/>
    </location>
</feature>
<evidence type="ECO:0000256" key="2">
    <source>
        <dbReference type="ARBA" id="ARBA00022475"/>
    </source>
</evidence>
<dbReference type="PANTHER" id="PTHR30250:SF11">
    <property type="entry name" value="O-ANTIGEN TRANSPORTER-RELATED"/>
    <property type="match status" value="1"/>
</dbReference>
<feature type="transmembrane region" description="Helical" evidence="6">
    <location>
        <begin position="32"/>
        <end position="55"/>
    </location>
</feature>
<dbReference type="RefSeq" id="WP_184239739.1">
    <property type="nucleotide sequence ID" value="NZ_JACHMJ010000001.1"/>
</dbReference>
<feature type="transmembrane region" description="Helical" evidence="6">
    <location>
        <begin position="416"/>
        <end position="435"/>
    </location>
</feature>
<feature type="transmembrane region" description="Helical" evidence="6">
    <location>
        <begin position="280"/>
        <end position="303"/>
    </location>
</feature>
<evidence type="ECO:0000313" key="7">
    <source>
        <dbReference type="EMBL" id="MBB5845007.1"/>
    </source>
</evidence>
<evidence type="ECO:0000256" key="1">
    <source>
        <dbReference type="ARBA" id="ARBA00004651"/>
    </source>
</evidence>
<evidence type="ECO:0000313" key="8">
    <source>
        <dbReference type="Proteomes" id="UP000536685"/>
    </source>
</evidence>
<accession>A0A841AP88</accession>
<dbReference type="PANTHER" id="PTHR30250">
    <property type="entry name" value="PST FAMILY PREDICTED COLANIC ACID TRANSPORTER"/>
    <property type="match status" value="1"/>
</dbReference>
<evidence type="ECO:0000256" key="5">
    <source>
        <dbReference type="ARBA" id="ARBA00023136"/>
    </source>
</evidence>
<keyword evidence="2" id="KW-1003">Cell membrane</keyword>
<feature type="transmembrane region" description="Helical" evidence="6">
    <location>
        <begin position="67"/>
        <end position="91"/>
    </location>
</feature>
<keyword evidence="4 6" id="KW-1133">Transmembrane helix</keyword>
<proteinExistence type="predicted"/>
<evidence type="ECO:0000256" key="4">
    <source>
        <dbReference type="ARBA" id="ARBA00022989"/>
    </source>
</evidence>
<feature type="transmembrane region" description="Helical" evidence="6">
    <location>
        <begin position="165"/>
        <end position="189"/>
    </location>
</feature>
<evidence type="ECO:0000256" key="6">
    <source>
        <dbReference type="SAM" id="Phobius"/>
    </source>
</evidence>
<dbReference type="Proteomes" id="UP000536685">
    <property type="component" value="Unassembled WGS sequence"/>
</dbReference>
<dbReference type="AlphaFoldDB" id="A0A841AP88"/>
<dbReference type="EMBL" id="JACHMJ010000001">
    <property type="protein sequence ID" value="MBB5845007.1"/>
    <property type="molecule type" value="Genomic_DNA"/>
</dbReference>
<gene>
    <name evidence="7" type="ORF">HD599_003330</name>
</gene>
<dbReference type="InterPro" id="IPR050833">
    <property type="entry name" value="Poly_Biosynth_Transport"/>
</dbReference>
<protein>
    <submittedName>
        <fullName evidence="7">O-antigen/teichoic acid export membrane protein</fullName>
    </submittedName>
</protein>
<dbReference type="GO" id="GO:0005886">
    <property type="term" value="C:plasma membrane"/>
    <property type="evidence" value="ECO:0007669"/>
    <property type="project" value="UniProtKB-SubCell"/>
</dbReference>
<sequence>MTDHVTAPVAPSVAPTVAAANLLSNKVTRDSLWILGNYGVTSLAGFAFWIVAARVVPPETLGVDTAIFSIITAAAAVAATGAGNALLATLPMSQRLAQSVIGLAYRLVVGLGLGTGLVAGVLVTLVIDTGLSPVVTVLAVMATTTMWSLFVVKDTTLSGLGEMRMALWINAPANILKLGLLPAIVAVVGTSEHPMLVSAIVPALIAVIVVNVVVLPRALNRRERTLDLEPDPAETPSLADLRAKFLAFTVRDGASSTLNLGIGLSLSFIVTALAGPAQGAVFAICYQIGLVLDLVVIGVSGSLTINSAGGNSGGQIAFRMWRRVLLCVAVIAAVLIAGSPVLLGVFGPYYVENDGAVVLGLLVVGSVIRTAFEVWTGLMRAQHRTTELLVWNAVGAAVLLPAVFILTPIFGAVGTAVGVLLSTVVLAVVGLTGLFKSRRQSA</sequence>
<feature type="transmembrane region" description="Helical" evidence="6">
    <location>
        <begin position="257"/>
        <end position="274"/>
    </location>
</feature>
<keyword evidence="3 6" id="KW-0812">Transmembrane</keyword>
<comment type="subcellular location">
    <subcellularLocation>
        <location evidence="1">Cell membrane</location>
        <topology evidence="1">Multi-pass membrane protein</topology>
    </subcellularLocation>
</comment>
<feature type="transmembrane region" description="Helical" evidence="6">
    <location>
        <begin position="388"/>
        <end position="410"/>
    </location>
</feature>
<evidence type="ECO:0000256" key="3">
    <source>
        <dbReference type="ARBA" id="ARBA00022692"/>
    </source>
</evidence>